<dbReference type="Proteomes" id="UP001200022">
    <property type="component" value="Unassembled WGS sequence"/>
</dbReference>
<keyword evidence="4" id="KW-1185">Reference proteome</keyword>
<evidence type="ECO:0000256" key="2">
    <source>
        <dbReference type="SAM" id="SignalP"/>
    </source>
</evidence>
<evidence type="ECO:0008006" key="5">
    <source>
        <dbReference type="Google" id="ProtNLM"/>
    </source>
</evidence>
<feature type="chain" id="PRO_5045286650" description="DUF4398 domain-containing protein" evidence="2">
    <location>
        <begin position="19"/>
        <end position="247"/>
    </location>
</feature>
<reference evidence="3 4" key="1">
    <citation type="submission" date="2022-01" db="EMBL/GenBank/DDBJ databases">
        <title>Draft genome sequence of Sabulilitoribacter multivorans KCTC 32326.</title>
        <authorList>
            <person name="Oh J.-S."/>
        </authorList>
    </citation>
    <scope>NUCLEOTIDE SEQUENCE [LARGE SCALE GENOMIC DNA]</scope>
    <source>
        <strain evidence="3 4">M-M16</strain>
    </source>
</reference>
<keyword evidence="2" id="KW-0732">Signal</keyword>
<accession>A0ABS9IMH8</accession>
<organism evidence="3 4">
    <name type="scientific">Flaviramulus multivorans</name>
    <dbReference type="NCBI Taxonomy" id="1304750"/>
    <lineage>
        <taxon>Bacteria</taxon>
        <taxon>Pseudomonadati</taxon>
        <taxon>Bacteroidota</taxon>
        <taxon>Flavobacteriia</taxon>
        <taxon>Flavobacteriales</taxon>
        <taxon>Flavobacteriaceae</taxon>
        <taxon>Flaviramulus</taxon>
    </lineage>
</organism>
<evidence type="ECO:0000313" key="4">
    <source>
        <dbReference type="Proteomes" id="UP001200022"/>
    </source>
</evidence>
<feature type="coiled-coil region" evidence="1">
    <location>
        <begin position="138"/>
        <end position="169"/>
    </location>
</feature>
<sequence length="247" mass="28396">MKHFYLLFFLFPSLIINAQSNCDEANSYILSAYSHVKDAYEANNISHLKYYANRSLESFKLSKKTLADCNCETATNLTNKSMDLLAKVEDVETYEDGRFFVKRARDISKECIIEIDKCSVNSNKKSTTISENTELLDLQSEQLKLKKQQEALKLKEEEIKTKLAQQNEETLMLKKKQLVLSYKSAISSNIKTYNDVLKICDCNHEQIKEVDNLEDINSESLASIRTYYTNNLKTLASNYLAQLNSCE</sequence>
<dbReference type="RefSeq" id="WP_237232532.1">
    <property type="nucleotide sequence ID" value="NZ_JAKKDV010000008.1"/>
</dbReference>
<dbReference type="EMBL" id="JAKKDV010000008">
    <property type="protein sequence ID" value="MCF7561801.1"/>
    <property type="molecule type" value="Genomic_DNA"/>
</dbReference>
<gene>
    <name evidence="3" type="ORF">L3X39_14235</name>
</gene>
<keyword evidence="1" id="KW-0175">Coiled coil</keyword>
<protein>
    <recommendedName>
        <fullName evidence="5">DUF4398 domain-containing protein</fullName>
    </recommendedName>
</protein>
<evidence type="ECO:0000256" key="1">
    <source>
        <dbReference type="SAM" id="Coils"/>
    </source>
</evidence>
<proteinExistence type="predicted"/>
<name>A0ABS9IMH8_9FLAO</name>
<comment type="caution">
    <text evidence="3">The sequence shown here is derived from an EMBL/GenBank/DDBJ whole genome shotgun (WGS) entry which is preliminary data.</text>
</comment>
<feature type="signal peptide" evidence="2">
    <location>
        <begin position="1"/>
        <end position="18"/>
    </location>
</feature>
<evidence type="ECO:0000313" key="3">
    <source>
        <dbReference type="EMBL" id="MCF7561801.1"/>
    </source>
</evidence>